<name>A0ACB8NWL7_CITSI</name>
<organism evidence="1 2">
    <name type="scientific">Citrus sinensis</name>
    <name type="common">Sweet orange</name>
    <name type="synonym">Citrus aurantium var. sinensis</name>
    <dbReference type="NCBI Taxonomy" id="2711"/>
    <lineage>
        <taxon>Eukaryota</taxon>
        <taxon>Viridiplantae</taxon>
        <taxon>Streptophyta</taxon>
        <taxon>Embryophyta</taxon>
        <taxon>Tracheophyta</taxon>
        <taxon>Spermatophyta</taxon>
        <taxon>Magnoliopsida</taxon>
        <taxon>eudicotyledons</taxon>
        <taxon>Gunneridae</taxon>
        <taxon>Pentapetalae</taxon>
        <taxon>rosids</taxon>
        <taxon>malvids</taxon>
        <taxon>Sapindales</taxon>
        <taxon>Rutaceae</taxon>
        <taxon>Aurantioideae</taxon>
        <taxon>Citrus</taxon>
    </lineage>
</organism>
<proteinExistence type="predicted"/>
<dbReference type="EMBL" id="CM039170">
    <property type="protein sequence ID" value="KAH9802529.1"/>
    <property type="molecule type" value="Genomic_DNA"/>
</dbReference>
<evidence type="ECO:0000313" key="2">
    <source>
        <dbReference type="Proteomes" id="UP000829398"/>
    </source>
</evidence>
<reference evidence="2" key="1">
    <citation type="journal article" date="2023" name="Hortic. Res.">
        <title>A chromosome-level phased genome enabling allele-level studies in sweet orange: a case study on citrus Huanglongbing tolerance.</title>
        <authorList>
            <person name="Wu B."/>
            <person name="Yu Q."/>
            <person name="Deng Z."/>
            <person name="Duan Y."/>
            <person name="Luo F."/>
            <person name="Gmitter F. Jr."/>
        </authorList>
    </citation>
    <scope>NUCLEOTIDE SEQUENCE [LARGE SCALE GENOMIC DNA]</scope>
    <source>
        <strain evidence="2">cv. Valencia</strain>
    </source>
</reference>
<dbReference type="Proteomes" id="UP000829398">
    <property type="component" value="Chromosome 1"/>
</dbReference>
<protein>
    <submittedName>
        <fullName evidence="1">Uncharacterized protein</fullName>
    </submittedName>
</protein>
<keyword evidence="2" id="KW-1185">Reference proteome</keyword>
<gene>
    <name evidence="1" type="ORF">KPL71_001423</name>
</gene>
<sequence>MDINFGLFLERLRRVLAGEEFTVPDTVEQPIQNLYTETEIVASWLRDSGYNTAWFIITQQKSQSGCSKDICDALLGLQSKIIDIKQRMQQVQHIHSGIVDELKSIEAKANNFPASSSFKNRDTMGLDNRMEELLDLLIEGPPQLSAVAVLDSIGLDQTAFAAEAYRSNYVKHYFDCHAWVQESLPYDADQILYDIIKFVMPSRSRIEIVASFQFENGENIGLDFVPIGGLLRVTYQGWPFHILYHGIISLNENIEEALDEPRGLQLLAYCMLPFYLKLCCLYLSVFPIHFEICTKQLYQLWIAEGFIPNNNKAIAKKYLEQLINGGFVDAEKRSDIGRINTCSILGRYSPALLTVAFEGEFIISPIMVQEVILRENVKRFTAHEKLNDFAFLDDFDSFLHSLLYLTSGSQYLDPNYCEKICKMFKFLRVLDLGSLVLIRYLSGIQNLFLLRYLKLNIPSLKTLASSLFSSLLNLYTVEMPFSCKDHTTDEFWKMSKLRSKQSGKYLSSQSFNFNKNPAVWGIYFDKTSHDEQISGSRIPQTGIFCRSLVAGEHEQEYSARSRMHHPRGHSGSQPPTRSIRPFLLEVEVERLENQNLASTFWRRLWGAEQKAYVNREKKRKGSEGTIDVGGSSVQGGDLRFNEFVMLREIANEAWEKVMYERMERMEKQMETLTTILHQLRSERRGVQEEGALRGLKEGVKIGRLWYNLRSPTIQTYSAAYEQAKKDIEIEEEKTARIKTDQLEGLRRKKKRALPGNKSQDYGRYTSLKMPLDEVYEAIKERGLLYLSTPITKLPSRRDRGCYCMFHGTHGHTTAEYRDLKTQSDRNMSHEQPIVRVIAEGPTLAGDSNRLRKNYARYAMTSKEVFFNTPEVPIMWTYEDEEGILYPHEDALVIKATTTSKKFDRILVDTGSSVDVLFKSTLEEMGIADLRLEHTNTSLKGFGGRKLVPLGVVELPITIGSSPIEKTMILDFVVVDEEGPYQMIIGRPFLRMSKAMLSNHYLALKYWVNGVVGVVRGDQRIARSYVFAWTHEDMPGIDPEVACHKLTIRKGARTVRQKRRCFNQEMYEAINGEVEKLLKAGFVREVNYLEWISNVVLVKKTNAGHALLSFMDVFSGYNQIPVFEQDEESTVFISNQGLFCYRVMPFGLKNSGATYQRLVNKIFKPLIGRTMEVCVDDMITKSKNPKEHVEHLEETFGFLRKYKMKLNPEKCAFGVKSGKFLGFMSLTGRLTALSRFISKATYKCQAFFQVIRRGKKIEWTPECEEAFQKLKQYLQQAPLLSTPWDGDMLFLYMVVSDHATSSVLVREEERVQYLIYYTSKALFDAETRYPQLEKWELALVVAARKLRPYFKHSPSR</sequence>
<evidence type="ECO:0000313" key="1">
    <source>
        <dbReference type="EMBL" id="KAH9802529.1"/>
    </source>
</evidence>
<comment type="caution">
    <text evidence="1">The sequence shown here is derived from an EMBL/GenBank/DDBJ whole genome shotgun (WGS) entry which is preliminary data.</text>
</comment>
<accession>A0ACB8NWL7</accession>